<sequence>MAGEEINQKLLTKTVEAEGEEVPLKSKIWTETKKMWVVAAPATFTRFSTFGINVVSQAFIGHIGSTELAAYSLVFTVLLRFANGVLLGMASALETLCGQSFGAKQYHMLGVYLQRSWIVLIMCAILMLPIFVFTTPLLELLGQEAYIAEVGGTISLWLIPVMFSSIASYTCQMFLQAQSKNVLIAYLAAASMTIHLFLSWLWTIKYRYGIPGAMISTILAYWIPNIGQLFFVTCGGCRETWKGFSFLAFKDLWPVVKLSVSSGAMLWISALPYFFGVCVYAWLEMALLNWFFGCSLNINGWEMMISLGFLAAASVRVSNELGRGNAKGAKFAILVTVATSFLLGVLLFLVFLFLRGKIAYLFTENLEVVHAVSDLSPLLACSILLNSIQPVLSGVALGAGWQSIVAYVNIACYYLVGIPVGVVLGYVFGMQVKGVWIGMLFGTFIQTIILVVITYRTDWDKQVVLARNRVNRWYKPAAEPEEQSLLSS</sequence>
<comment type="subcellular location">
    <subcellularLocation>
        <location evidence="1">Membrane</location>
        <topology evidence="1">Multi-pass membrane protein</topology>
    </subcellularLocation>
</comment>
<dbReference type="EMBL" id="CAMGYJ010000002">
    <property type="protein sequence ID" value="CAI0385059.1"/>
    <property type="molecule type" value="Genomic_DNA"/>
</dbReference>
<reference evidence="7" key="1">
    <citation type="submission" date="2022-08" db="EMBL/GenBank/DDBJ databases">
        <authorList>
            <person name="Gutierrez-Valencia J."/>
        </authorList>
    </citation>
    <scope>NUCLEOTIDE SEQUENCE</scope>
</reference>
<accession>A0AAV0HKR8</accession>
<feature type="transmembrane region" description="Helical" evidence="6">
    <location>
        <begin position="434"/>
        <end position="455"/>
    </location>
</feature>
<dbReference type="GO" id="GO:1990961">
    <property type="term" value="P:xenobiotic detoxification by transmembrane export across the plasma membrane"/>
    <property type="evidence" value="ECO:0007669"/>
    <property type="project" value="InterPro"/>
</dbReference>
<evidence type="ECO:0000256" key="5">
    <source>
        <dbReference type="ARBA" id="ARBA00023136"/>
    </source>
</evidence>
<dbReference type="CDD" id="cd13132">
    <property type="entry name" value="MATE_eukaryotic"/>
    <property type="match status" value="1"/>
</dbReference>
<protein>
    <recommendedName>
        <fullName evidence="6">Protein DETOXIFICATION</fullName>
    </recommendedName>
    <alternativeName>
        <fullName evidence="6">Multidrug and toxic compound extrusion protein</fullName>
    </alternativeName>
</protein>
<evidence type="ECO:0000256" key="2">
    <source>
        <dbReference type="ARBA" id="ARBA00010199"/>
    </source>
</evidence>
<dbReference type="Pfam" id="PF01554">
    <property type="entry name" value="MatE"/>
    <property type="match status" value="2"/>
</dbReference>
<evidence type="ECO:0000256" key="4">
    <source>
        <dbReference type="ARBA" id="ARBA00022989"/>
    </source>
</evidence>
<feature type="transmembrane region" description="Helical" evidence="6">
    <location>
        <begin position="331"/>
        <end position="355"/>
    </location>
</feature>
<feature type="transmembrane region" description="Helical" evidence="6">
    <location>
        <begin position="150"/>
        <end position="171"/>
    </location>
</feature>
<keyword evidence="8" id="KW-1185">Reference proteome</keyword>
<dbReference type="GO" id="GO:0015297">
    <property type="term" value="F:antiporter activity"/>
    <property type="evidence" value="ECO:0007669"/>
    <property type="project" value="InterPro"/>
</dbReference>
<dbReference type="PANTHER" id="PTHR11206">
    <property type="entry name" value="MULTIDRUG RESISTANCE PROTEIN"/>
    <property type="match status" value="1"/>
</dbReference>
<comment type="caution">
    <text evidence="6">Lacks conserved residue(s) required for the propagation of feature annotation.</text>
</comment>
<evidence type="ECO:0000256" key="6">
    <source>
        <dbReference type="RuleBase" id="RU004914"/>
    </source>
</evidence>
<dbReference type="InterPro" id="IPR002528">
    <property type="entry name" value="MATE_fam"/>
</dbReference>
<dbReference type="GO" id="GO:0016020">
    <property type="term" value="C:membrane"/>
    <property type="evidence" value="ECO:0007669"/>
    <property type="project" value="UniProtKB-SubCell"/>
</dbReference>
<evidence type="ECO:0000313" key="8">
    <source>
        <dbReference type="Proteomes" id="UP001154282"/>
    </source>
</evidence>
<proteinExistence type="inferred from homology"/>
<evidence type="ECO:0000313" key="7">
    <source>
        <dbReference type="EMBL" id="CAI0385059.1"/>
    </source>
</evidence>
<feature type="transmembrane region" description="Helical" evidence="6">
    <location>
        <begin position="117"/>
        <end position="138"/>
    </location>
</feature>
<name>A0AAV0HKR8_9ROSI</name>
<evidence type="ECO:0000256" key="3">
    <source>
        <dbReference type="ARBA" id="ARBA00022692"/>
    </source>
</evidence>
<comment type="similarity">
    <text evidence="2 6">Belongs to the multi antimicrobial extrusion (MATE) (TC 2.A.66.1) family.</text>
</comment>
<dbReference type="NCBIfam" id="TIGR00797">
    <property type="entry name" value="matE"/>
    <property type="match status" value="1"/>
</dbReference>
<evidence type="ECO:0000256" key="1">
    <source>
        <dbReference type="ARBA" id="ARBA00004141"/>
    </source>
</evidence>
<dbReference type="InterPro" id="IPR045069">
    <property type="entry name" value="MATE_euk"/>
</dbReference>
<keyword evidence="3 6" id="KW-0812">Transmembrane</keyword>
<gene>
    <name evidence="7" type="ORF">LITE_LOCUS4636</name>
</gene>
<dbReference type="Proteomes" id="UP001154282">
    <property type="component" value="Unassembled WGS sequence"/>
</dbReference>
<keyword evidence="5 6" id="KW-0472">Membrane</keyword>
<comment type="caution">
    <text evidence="7">The sequence shown here is derived from an EMBL/GenBank/DDBJ whole genome shotgun (WGS) entry which is preliminary data.</text>
</comment>
<feature type="transmembrane region" description="Helical" evidence="6">
    <location>
        <begin position="258"/>
        <end position="283"/>
    </location>
</feature>
<dbReference type="GO" id="GO:0042910">
    <property type="term" value="F:xenobiotic transmembrane transporter activity"/>
    <property type="evidence" value="ECO:0007669"/>
    <property type="project" value="InterPro"/>
</dbReference>
<feature type="transmembrane region" description="Helical" evidence="6">
    <location>
        <begin position="375"/>
        <end position="397"/>
    </location>
</feature>
<organism evidence="7 8">
    <name type="scientific">Linum tenue</name>
    <dbReference type="NCBI Taxonomy" id="586396"/>
    <lineage>
        <taxon>Eukaryota</taxon>
        <taxon>Viridiplantae</taxon>
        <taxon>Streptophyta</taxon>
        <taxon>Embryophyta</taxon>
        <taxon>Tracheophyta</taxon>
        <taxon>Spermatophyta</taxon>
        <taxon>Magnoliopsida</taxon>
        <taxon>eudicotyledons</taxon>
        <taxon>Gunneridae</taxon>
        <taxon>Pentapetalae</taxon>
        <taxon>rosids</taxon>
        <taxon>fabids</taxon>
        <taxon>Malpighiales</taxon>
        <taxon>Linaceae</taxon>
        <taxon>Linum</taxon>
    </lineage>
</organism>
<keyword evidence="4 6" id="KW-1133">Transmembrane helix</keyword>
<feature type="transmembrane region" description="Helical" evidence="6">
    <location>
        <begin position="404"/>
        <end position="428"/>
    </location>
</feature>
<dbReference type="AlphaFoldDB" id="A0AAV0HKR8"/>
<feature type="transmembrane region" description="Helical" evidence="6">
    <location>
        <begin position="183"/>
        <end position="202"/>
    </location>
</feature>